<dbReference type="AlphaFoldDB" id="A0A0N1HVT0"/>
<accession>A0A0N1HVT0</accession>
<keyword evidence="3" id="KW-1185">Reference proteome</keyword>
<dbReference type="PROSITE" id="PS50280">
    <property type="entry name" value="SET"/>
    <property type="match status" value="1"/>
</dbReference>
<name>A0A0N1HVT0_LEPSE</name>
<dbReference type="VEuPathDB" id="TriTrypDB:Lsey_0232_0030"/>
<proteinExistence type="predicted"/>
<protein>
    <recommendedName>
        <fullName evidence="1">SET domain-containing protein</fullName>
    </recommendedName>
</protein>
<dbReference type="Proteomes" id="UP000038009">
    <property type="component" value="Unassembled WGS sequence"/>
</dbReference>
<feature type="domain" description="SET" evidence="1">
    <location>
        <begin position="202"/>
        <end position="326"/>
    </location>
</feature>
<evidence type="ECO:0000313" key="3">
    <source>
        <dbReference type="Proteomes" id="UP000038009"/>
    </source>
</evidence>
<dbReference type="InterPro" id="IPR001214">
    <property type="entry name" value="SET_dom"/>
</dbReference>
<evidence type="ECO:0000313" key="2">
    <source>
        <dbReference type="EMBL" id="KPI84774.1"/>
    </source>
</evidence>
<organism evidence="2 3">
    <name type="scientific">Leptomonas seymouri</name>
    <dbReference type="NCBI Taxonomy" id="5684"/>
    <lineage>
        <taxon>Eukaryota</taxon>
        <taxon>Discoba</taxon>
        <taxon>Euglenozoa</taxon>
        <taxon>Kinetoplastea</taxon>
        <taxon>Metakinetoplastina</taxon>
        <taxon>Trypanosomatida</taxon>
        <taxon>Trypanosomatidae</taxon>
        <taxon>Leishmaniinae</taxon>
        <taxon>Leptomonas</taxon>
    </lineage>
</organism>
<dbReference type="SUPFAM" id="SSF82199">
    <property type="entry name" value="SET domain"/>
    <property type="match status" value="1"/>
</dbReference>
<gene>
    <name evidence="2" type="ORF">ABL78_6157</name>
</gene>
<dbReference type="Pfam" id="PF00856">
    <property type="entry name" value="SET"/>
    <property type="match status" value="1"/>
</dbReference>
<dbReference type="OMA" id="PTACEDW"/>
<dbReference type="InterPro" id="IPR046341">
    <property type="entry name" value="SET_dom_sf"/>
</dbReference>
<comment type="caution">
    <text evidence="2">The sequence shown here is derived from an EMBL/GenBank/DDBJ whole genome shotgun (WGS) entry which is preliminary data.</text>
</comment>
<reference evidence="2 3" key="1">
    <citation type="journal article" date="2015" name="PLoS Pathog.">
        <title>Leptomonas seymouri: Adaptations to the Dixenous Life Cycle Analyzed by Genome Sequencing, Transcriptome Profiling and Co-infection with Leishmania donovani.</title>
        <authorList>
            <person name="Kraeva N."/>
            <person name="Butenko A."/>
            <person name="Hlavacova J."/>
            <person name="Kostygov A."/>
            <person name="Myskova J."/>
            <person name="Grybchuk D."/>
            <person name="Lestinova T."/>
            <person name="Votypka J."/>
            <person name="Volf P."/>
            <person name="Opperdoes F."/>
            <person name="Flegontov P."/>
            <person name="Lukes J."/>
            <person name="Yurchenko V."/>
        </authorList>
    </citation>
    <scope>NUCLEOTIDE SEQUENCE [LARGE SCALE GENOMIC DNA]</scope>
    <source>
        <strain evidence="2 3">ATCC 30220</strain>
    </source>
</reference>
<dbReference type="OrthoDB" id="255786at2759"/>
<dbReference type="Gene3D" id="2.170.270.10">
    <property type="entry name" value="SET domain"/>
    <property type="match status" value="1"/>
</dbReference>
<evidence type="ECO:0000259" key="1">
    <source>
        <dbReference type="PROSITE" id="PS50280"/>
    </source>
</evidence>
<sequence length="389" mass="44409">MAQQVPPVVVPTACEDWSLNIDNASMRRFWWNSTYSITVWEETMKVEKQTETISDDDVWAKFIEVQIQCPFKICSVCHHPEENDDMKVCCYCGSTVHDNCSEPATHEQLIWKPANLNFENHLRACFHCQAIECNEPVPPTSSGQRDNVRRAARRALTISDEYPPEITKRLQAIAAQAEKAPSDPSLMSDLQKTLLSFFQPNRSLQFLRKERITSKAGGIGVVAVEDIPVFTIIGVYPGYLDFLSGEQAKIGRPVSKYALMEYNCANYFNEVFVELEGTYTPFINEPNVDETSNCAWIQEPHRKNGRLSVMCVRDVHKGEELTIGYGPIYSRNYPYCYDAYALHSVEGHTTIPCFSLWHWPTLEESDAKLVCYVGYHAEDDRYALWQNAS</sequence>
<dbReference type="EMBL" id="LJSK01000232">
    <property type="protein sequence ID" value="KPI84774.1"/>
    <property type="molecule type" value="Genomic_DNA"/>
</dbReference>